<comment type="caution">
    <text evidence="1">The sequence shown here is derived from an EMBL/GenBank/DDBJ whole genome shotgun (WGS) entry which is preliminary data.</text>
</comment>
<name>A0A9W6KF91_9ACTN</name>
<dbReference type="Proteomes" id="UP001143480">
    <property type="component" value="Unassembled WGS sequence"/>
</dbReference>
<evidence type="ECO:0000313" key="1">
    <source>
        <dbReference type="EMBL" id="GLK99643.1"/>
    </source>
</evidence>
<dbReference type="EMBL" id="BSFP01000004">
    <property type="protein sequence ID" value="GLK99643.1"/>
    <property type="molecule type" value="Genomic_DNA"/>
</dbReference>
<organism evidence="1 2">
    <name type="scientific">Dactylosporangium matsuzakiense</name>
    <dbReference type="NCBI Taxonomy" id="53360"/>
    <lineage>
        <taxon>Bacteria</taxon>
        <taxon>Bacillati</taxon>
        <taxon>Actinomycetota</taxon>
        <taxon>Actinomycetes</taxon>
        <taxon>Micromonosporales</taxon>
        <taxon>Micromonosporaceae</taxon>
        <taxon>Dactylosporangium</taxon>
    </lineage>
</organism>
<reference evidence="1" key="1">
    <citation type="journal article" date="2014" name="Int. J. Syst. Evol. Microbiol.">
        <title>Complete genome sequence of Corynebacterium casei LMG S-19264T (=DSM 44701T), isolated from a smear-ripened cheese.</title>
        <authorList>
            <consortium name="US DOE Joint Genome Institute (JGI-PGF)"/>
            <person name="Walter F."/>
            <person name="Albersmeier A."/>
            <person name="Kalinowski J."/>
            <person name="Ruckert C."/>
        </authorList>
    </citation>
    <scope>NUCLEOTIDE SEQUENCE</scope>
    <source>
        <strain evidence="1">VKM Ac-1321</strain>
    </source>
</reference>
<proteinExistence type="predicted"/>
<dbReference type="RefSeq" id="WP_261961493.1">
    <property type="nucleotide sequence ID" value="NZ_BAAAXA010000001.1"/>
</dbReference>
<reference evidence="1" key="2">
    <citation type="submission" date="2023-01" db="EMBL/GenBank/DDBJ databases">
        <authorList>
            <person name="Sun Q."/>
            <person name="Evtushenko L."/>
        </authorList>
    </citation>
    <scope>NUCLEOTIDE SEQUENCE</scope>
    <source>
        <strain evidence="1">VKM Ac-1321</strain>
    </source>
</reference>
<sequence>MPTNDQLGAAVRKLVGQVSHWTPPRWAASGLSGASRADLMHDLIQWLADRTAEVEARPPLPVPRLDNDLALPDQLQVIAADLARYAPPEVQQEAAARITALRGAFS</sequence>
<dbReference type="AlphaFoldDB" id="A0A9W6KF91"/>
<protein>
    <submittedName>
        <fullName evidence="1">Uncharacterized protein</fullName>
    </submittedName>
</protein>
<evidence type="ECO:0000313" key="2">
    <source>
        <dbReference type="Proteomes" id="UP001143480"/>
    </source>
</evidence>
<keyword evidence="2" id="KW-1185">Reference proteome</keyword>
<gene>
    <name evidence="1" type="ORF">GCM10017581_013840</name>
</gene>
<accession>A0A9W6KF91</accession>